<accession>A0ABD5YBB4</accession>
<sequence length="95" mass="10458">MADSMDEAPDSASIVHRQFDTDQDDPATAVAEAVADLEGCESTDLATMYEHVDHVIDHLFSNPPSPEAQIQVEFSYEGYRIAIDQDGAARFVRVD</sequence>
<name>A0ABD5YBB4_9EURY</name>
<evidence type="ECO:0000259" key="1">
    <source>
        <dbReference type="Pfam" id="PF18545"/>
    </source>
</evidence>
<dbReference type="RefSeq" id="WP_382261908.1">
    <property type="nucleotide sequence ID" value="NZ_JBHTAS010000003.1"/>
</dbReference>
<organism evidence="2 4">
    <name type="scientific">Halosimplex aquaticum</name>
    <dbReference type="NCBI Taxonomy" id="3026162"/>
    <lineage>
        <taxon>Archaea</taxon>
        <taxon>Methanobacteriati</taxon>
        <taxon>Methanobacteriota</taxon>
        <taxon>Stenosarchaea group</taxon>
        <taxon>Halobacteria</taxon>
        <taxon>Halobacteriales</taxon>
        <taxon>Haloarculaceae</taxon>
        <taxon>Halosimplex</taxon>
    </lineage>
</organism>
<proteinExistence type="predicted"/>
<gene>
    <name evidence="2" type="ORF">ACFQMA_24695</name>
    <name evidence="3" type="ORF">ACFQMA_25235</name>
</gene>
<protein>
    <submittedName>
        <fullName evidence="2">HalOD1 output domain-containing protein</fullName>
    </submittedName>
</protein>
<reference evidence="4" key="2">
    <citation type="journal article" date="2019" name="Int. J. Syst. Evol. Microbiol.">
        <title>The Global Catalogue of Microorganisms (GCM) 10K type strain sequencing project: providing services to taxonomists for standard genome sequencing and annotation.</title>
        <authorList>
            <consortium name="The Broad Institute Genomics Platform"/>
            <consortium name="The Broad Institute Genome Sequencing Center for Infectious Disease"/>
            <person name="Wu L."/>
            <person name="Ma J."/>
        </authorList>
    </citation>
    <scope>NUCLEOTIDE SEQUENCE [LARGE SCALE GENOMIC DNA]</scope>
    <source>
        <strain evidence="4">XZYJT29</strain>
    </source>
</reference>
<feature type="domain" description="Halobacterial output" evidence="1">
    <location>
        <begin position="22"/>
        <end position="90"/>
    </location>
</feature>
<dbReference type="Proteomes" id="UP001596432">
    <property type="component" value="Unassembled WGS sequence"/>
</dbReference>
<dbReference type="EMBL" id="JBHTAS010000003">
    <property type="protein sequence ID" value="MFC7143106.1"/>
    <property type="molecule type" value="Genomic_DNA"/>
</dbReference>
<reference evidence="2" key="1">
    <citation type="journal article" date="2014" name="Int. J. Syst. Evol. Microbiol.">
        <title>Complete genome sequence of Corynebacterium casei LMG S-19264T (=DSM 44701T), isolated from a smear-ripened cheese.</title>
        <authorList>
            <consortium name="US DOE Joint Genome Institute (JGI-PGF)"/>
            <person name="Walter F."/>
            <person name="Albersmeier A."/>
            <person name="Kalinowski J."/>
            <person name="Ruckert C."/>
        </authorList>
    </citation>
    <scope>NUCLEOTIDE SEQUENCE [LARGE SCALE GENOMIC DNA]</scope>
    <source>
        <strain evidence="2">NBRC 111756</strain>
    </source>
</reference>
<dbReference type="AlphaFoldDB" id="A0ABD5YBB4"/>
<dbReference type="Pfam" id="PF18545">
    <property type="entry name" value="HalOD1"/>
    <property type="match status" value="1"/>
</dbReference>
<dbReference type="EMBL" id="JBHTAS010000003">
    <property type="protein sequence ID" value="MFC7143006.1"/>
    <property type="molecule type" value="Genomic_DNA"/>
</dbReference>
<comment type="caution">
    <text evidence="2">The sequence shown here is derived from an EMBL/GenBank/DDBJ whole genome shotgun (WGS) entry which is preliminary data.</text>
</comment>
<evidence type="ECO:0000313" key="3">
    <source>
        <dbReference type="EMBL" id="MFC7143106.1"/>
    </source>
</evidence>
<evidence type="ECO:0000313" key="4">
    <source>
        <dbReference type="Proteomes" id="UP001596432"/>
    </source>
</evidence>
<dbReference type="InterPro" id="IPR040624">
    <property type="entry name" value="HalOD1"/>
</dbReference>
<evidence type="ECO:0000313" key="2">
    <source>
        <dbReference type="EMBL" id="MFC7143006.1"/>
    </source>
</evidence>
<reference evidence="2" key="3">
    <citation type="submission" date="2024-09" db="EMBL/GenBank/DDBJ databases">
        <authorList>
            <person name="Sun Q."/>
        </authorList>
    </citation>
    <scope>NUCLEOTIDE SEQUENCE</scope>
    <source>
        <strain evidence="2">NBRC 111756</strain>
    </source>
</reference>
<keyword evidence="4" id="KW-1185">Reference proteome</keyword>